<evidence type="ECO:0000313" key="2">
    <source>
        <dbReference type="Proteomes" id="UP000658720"/>
    </source>
</evidence>
<gene>
    <name evidence="1" type="ORF">IQ217_16240</name>
</gene>
<protein>
    <submittedName>
        <fullName evidence="1">Uncharacterized protein</fullName>
    </submittedName>
</protein>
<dbReference type="Proteomes" id="UP000658720">
    <property type="component" value="Unassembled WGS sequence"/>
</dbReference>
<name>A0ABR9VVJ5_9SYNC</name>
<dbReference type="RefSeq" id="WP_194020748.1">
    <property type="nucleotide sequence ID" value="NZ_JADEVV010000059.1"/>
</dbReference>
<keyword evidence="2" id="KW-1185">Reference proteome</keyword>
<sequence>MPSNLNPTESRALAGYTFPPISTHNAKPVIVIPNYWIFFSNGDRQ</sequence>
<proteinExistence type="predicted"/>
<organism evidence="1 2">
    <name type="scientific">Synechocystis salina LEGE 00031</name>
    <dbReference type="NCBI Taxonomy" id="1828736"/>
    <lineage>
        <taxon>Bacteria</taxon>
        <taxon>Bacillati</taxon>
        <taxon>Cyanobacteriota</taxon>
        <taxon>Cyanophyceae</taxon>
        <taxon>Synechococcales</taxon>
        <taxon>Merismopediaceae</taxon>
        <taxon>Synechocystis</taxon>
    </lineage>
</organism>
<evidence type="ECO:0000313" key="1">
    <source>
        <dbReference type="EMBL" id="MBE9255357.1"/>
    </source>
</evidence>
<dbReference type="EMBL" id="JADEVV010000059">
    <property type="protein sequence ID" value="MBE9255357.1"/>
    <property type="molecule type" value="Genomic_DNA"/>
</dbReference>
<reference evidence="1 2" key="1">
    <citation type="submission" date="2020-10" db="EMBL/GenBank/DDBJ databases">
        <authorList>
            <person name="Castelo-Branco R."/>
            <person name="Eusebio N."/>
            <person name="Adriana R."/>
            <person name="Vieira A."/>
            <person name="Brugerolle De Fraissinette N."/>
            <person name="Rezende De Castro R."/>
            <person name="Schneider M.P."/>
            <person name="Vasconcelos V."/>
            <person name="Leao P.N."/>
        </authorList>
    </citation>
    <scope>NUCLEOTIDE SEQUENCE [LARGE SCALE GENOMIC DNA]</scope>
    <source>
        <strain evidence="1 2">LEGE 00031</strain>
    </source>
</reference>
<comment type="caution">
    <text evidence="1">The sequence shown here is derived from an EMBL/GenBank/DDBJ whole genome shotgun (WGS) entry which is preliminary data.</text>
</comment>
<accession>A0ABR9VVJ5</accession>